<feature type="transmembrane region" description="Helical" evidence="1">
    <location>
        <begin position="221"/>
        <end position="240"/>
    </location>
</feature>
<protein>
    <submittedName>
        <fullName evidence="2">DUF6346 domain-containing protein</fullName>
    </submittedName>
</protein>
<dbReference type="Proteomes" id="UP001595833">
    <property type="component" value="Unassembled WGS sequence"/>
</dbReference>
<reference evidence="3" key="1">
    <citation type="journal article" date="2019" name="Int. J. Syst. Evol. Microbiol.">
        <title>The Global Catalogue of Microorganisms (GCM) 10K type strain sequencing project: providing services to taxonomists for standard genome sequencing and annotation.</title>
        <authorList>
            <consortium name="The Broad Institute Genomics Platform"/>
            <consortium name="The Broad Institute Genome Sequencing Center for Infectious Disease"/>
            <person name="Wu L."/>
            <person name="Ma J."/>
        </authorList>
    </citation>
    <scope>NUCLEOTIDE SEQUENCE [LARGE SCALE GENOMIC DNA]</scope>
    <source>
        <strain evidence="3">KCTC 12848</strain>
    </source>
</reference>
<feature type="transmembrane region" description="Helical" evidence="1">
    <location>
        <begin position="261"/>
        <end position="283"/>
    </location>
</feature>
<feature type="transmembrane region" description="Helical" evidence="1">
    <location>
        <begin position="110"/>
        <end position="138"/>
    </location>
</feature>
<organism evidence="2 3">
    <name type="scientific">Saccharothrix xinjiangensis</name>
    <dbReference type="NCBI Taxonomy" id="204798"/>
    <lineage>
        <taxon>Bacteria</taxon>
        <taxon>Bacillati</taxon>
        <taxon>Actinomycetota</taxon>
        <taxon>Actinomycetes</taxon>
        <taxon>Pseudonocardiales</taxon>
        <taxon>Pseudonocardiaceae</taxon>
        <taxon>Saccharothrix</taxon>
    </lineage>
</organism>
<dbReference type="InterPro" id="IPR045927">
    <property type="entry name" value="DUF6346"/>
</dbReference>
<gene>
    <name evidence="2" type="ORF">ACFPFM_12280</name>
</gene>
<evidence type="ECO:0000313" key="3">
    <source>
        <dbReference type="Proteomes" id="UP001595833"/>
    </source>
</evidence>
<accession>A0ABV9XYL7</accession>
<feature type="transmembrane region" description="Helical" evidence="1">
    <location>
        <begin position="295"/>
        <end position="316"/>
    </location>
</feature>
<keyword evidence="3" id="KW-1185">Reference proteome</keyword>
<feature type="transmembrane region" description="Helical" evidence="1">
    <location>
        <begin position="173"/>
        <end position="193"/>
    </location>
</feature>
<keyword evidence="1" id="KW-1133">Transmembrane helix</keyword>
<dbReference type="Pfam" id="PF19873">
    <property type="entry name" value="DUF6346"/>
    <property type="match status" value="1"/>
</dbReference>
<evidence type="ECO:0000256" key="1">
    <source>
        <dbReference type="SAM" id="Phobius"/>
    </source>
</evidence>
<evidence type="ECO:0000313" key="2">
    <source>
        <dbReference type="EMBL" id="MFC5054528.1"/>
    </source>
</evidence>
<keyword evidence="1" id="KW-0472">Membrane</keyword>
<proteinExistence type="predicted"/>
<keyword evidence="1" id="KW-0812">Transmembrane</keyword>
<comment type="caution">
    <text evidence="2">The sequence shown here is derived from an EMBL/GenBank/DDBJ whole genome shotgun (WGS) entry which is preliminary data.</text>
</comment>
<dbReference type="EMBL" id="JBHSJB010000011">
    <property type="protein sequence ID" value="MFC5054528.1"/>
    <property type="molecule type" value="Genomic_DNA"/>
</dbReference>
<sequence length="332" mass="35548">MRALVLALTFAVAAVSVFLVLTTTVRTTDVLVGSVDARQVGVATVSSCTEHGPIGRWGFGTSYECTADVRWEDGHTQQLAFPPGQLKPGERDVAVFLSNRDPGRNDSGRWFLAGPLAAVVLGLLIAWLSWAAVLLLVVPTGERKKKEPEQQWPVTKKDVRVTPVTRRVRRLRLYAWLGLATAAAEGLASMPFFDAPRRAGAFVSPWPELEDAWLVDPPSGVLAGFAVLVAAFVGVIADSVHKDAARIVRYGQPYLDSRTPVPDGGTSWVPTVLIGMLVAGAIVKASLSVPAEAPLLVWLAGGRDAVVLLAMLIITVSTRQSAKGMVTQLVDR</sequence>
<name>A0ABV9XYL7_9PSEU</name>
<dbReference type="RefSeq" id="WP_344034168.1">
    <property type="nucleotide sequence ID" value="NZ_BAAAKE010000001.1"/>
</dbReference>